<protein>
    <recommendedName>
        <fullName evidence="2">histidine kinase</fullName>
        <ecNumber evidence="2">2.7.13.3</ecNumber>
    </recommendedName>
</protein>
<dbReference type="PANTHER" id="PTHR41523">
    <property type="entry name" value="TWO-COMPONENT SYSTEM SENSOR PROTEIN"/>
    <property type="match status" value="1"/>
</dbReference>
<dbReference type="Gene3D" id="3.30.450.20">
    <property type="entry name" value="PAS domain"/>
    <property type="match status" value="2"/>
</dbReference>
<dbReference type="SMART" id="SM00911">
    <property type="entry name" value="HWE_HK"/>
    <property type="match status" value="1"/>
</dbReference>
<keyword evidence="8" id="KW-0812">Transmembrane</keyword>
<feature type="transmembrane region" description="Helical" evidence="8">
    <location>
        <begin position="7"/>
        <end position="27"/>
    </location>
</feature>
<keyword evidence="8" id="KW-1133">Transmembrane helix</keyword>
<keyword evidence="12" id="KW-1185">Reference proteome</keyword>
<dbReference type="SUPFAM" id="SSF55874">
    <property type="entry name" value="ATPase domain of HSP90 chaperone/DNA topoisomerase II/histidine kinase"/>
    <property type="match status" value="1"/>
</dbReference>
<dbReference type="RefSeq" id="WP_176504559.1">
    <property type="nucleotide sequence ID" value="NZ_OAOQ01000010.1"/>
</dbReference>
<keyword evidence="3" id="KW-0597">Phosphoprotein</keyword>
<dbReference type="InterPro" id="IPR036890">
    <property type="entry name" value="HATPase_C_sf"/>
</dbReference>
<evidence type="ECO:0000256" key="2">
    <source>
        <dbReference type="ARBA" id="ARBA00012438"/>
    </source>
</evidence>
<organism evidence="11 12">
    <name type="scientific">Cereibacter ovatus</name>
    <dbReference type="NCBI Taxonomy" id="439529"/>
    <lineage>
        <taxon>Bacteria</taxon>
        <taxon>Pseudomonadati</taxon>
        <taxon>Pseudomonadota</taxon>
        <taxon>Alphaproteobacteria</taxon>
        <taxon>Rhodobacterales</taxon>
        <taxon>Paracoccaceae</taxon>
        <taxon>Cereibacter</taxon>
    </lineage>
</organism>
<keyword evidence="6 11" id="KW-0418">Kinase</keyword>
<proteinExistence type="predicted"/>
<evidence type="ECO:0000256" key="3">
    <source>
        <dbReference type="ARBA" id="ARBA00022553"/>
    </source>
</evidence>
<keyword evidence="8" id="KW-0472">Membrane</keyword>
<reference evidence="12" key="1">
    <citation type="submission" date="2017-08" db="EMBL/GenBank/DDBJ databases">
        <authorList>
            <person name="Varghese N."/>
            <person name="Submissions S."/>
        </authorList>
    </citation>
    <scope>NUCLEOTIDE SEQUENCE [LARGE SCALE GENOMIC DNA]</scope>
    <source>
        <strain evidence="12">JA234</strain>
    </source>
</reference>
<evidence type="ECO:0000259" key="9">
    <source>
        <dbReference type="SMART" id="SM00387"/>
    </source>
</evidence>
<accession>A0A285CVF3</accession>
<name>A0A285CVF3_9RHOB</name>
<evidence type="ECO:0000256" key="7">
    <source>
        <dbReference type="ARBA" id="ARBA00022840"/>
    </source>
</evidence>
<dbReference type="EMBL" id="OAOQ01000010">
    <property type="protein sequence ID" value="SNX71537.1"/>
    <property type="molecule type" value="Genomic_DNA"/>
</dbReference>
<dbReference type="AlphaFoldDB" id="A0A285CVF3"/>
<sequence>MNSRQFLILRYGSLALALTGMVLWSGWSWKDQLRVHREEGLGKARLMALYMERLVQTQIILGQAAVRHGAGQGPDSPTGQRFSDFLTDVQSAQDGSRGVAIYARDGRLIAASRDFPPDLHPPVADYVQAIDGGWPLMTDRLTTAAPHRDLILIAAPVGVGDFNGLFLSALDLRVIHRFLAGIARDENEAASILRADGMLLLRRDLTGPVMLGADTRAVQEITQSDSGGFRTVAVTDNIERLYSYVRVDGLPLYVNHGIPVATIRASWLMRALPGWLFLGTLGLFSFTLAGRVQRSIRANLLAQAMREQLAATERLAEQRAQLMQELNHRVKNNLATISSLINLQLRRTGTVDVADLKARLEAIAEVHGLLLGSGDDQRVDLGQLIARLSQSPALVPPERGITVDRTLQAGIVAGSDTAVPLALILSELLTNAVKYAFPDDRAGTIRLGLVRDGDRGALLIVADDGIGTPTVTDRRSGLNIVDALARQMDARLDRRTDAGTEYRLAFPLPEPAVLTFPLREAG</sequence>
<keyword evidence="5" id="KW-0547">Nucleotide-binding</keyword>
<gene>
    <name evidence="11" type="ORF">SAMN05878503_11020</name>
</gene>
<evidence type="ECO:0000256" key="5">
    <source>
        <dbReference type="ARBA" id="ARBA00022741"/>
    </source>
</evidence>
<evidence type="ECO:0000256" key="8">
    <source>
        <dbReference type="SAM" id="Phobius"/>
    </source>
</evidence>
<feature type="domain" description="Signal transduction histidine kinase HWE region" evidence="10">
    <location>
        <begin position="325"/>
        <end position="405"/>
    </location>
</feature>
<evidence type="ECO:0000256" key="4">
    <source>
        <dbReference type="ARBA" id="ARBA00022679"/>
    </source>
</evidence>
<evidence type="ECO:0000259" key="10">
    <source>
        <dbReference type="SMART" id="SM00911"/>
    </source>
</evidence>
<dbReference type="SMART" id="SM00387">
    <property type="entry name" value="HATPase_c"/>
    <property type="match status" value="1"/>
</dbReference>
<dbReference type="Gene3D" id="3.30.565.10">
    <property type="entry name" value="Histidine kinase-like ATPase, C-terminal domain"/>
    <property type="match status" value="1"/>
</dbReference>
<dbReference type="EC" id="2.7.13.3" evidence="2"/>
<keyword evidence="7" id="KW-0067">ATP-binding</keyword>
<dbReference type="PANTHER" id="PTHR41523:SF8">
    <property type="entry name" value="ETHYLENE RESPONSE SENSOR PROTEIN"/>
    <property type="match status" value="1"/>
</dbReference>
<keyword evidence="4" id="KW-0808">Transferase</keyword>
<dbReference type="CDD" id="cd12915">
    <property type="entry name" value="PDC2_DGC_like"/>
    <property type="match status" value="1"/>
</dbReference>
<dbReference type="Proteomes" id="UP000219467">
    <property type="component" value="Unassembled WGS sequence"/>
</dbReference>
<dbReference type="GO" id="GO:0004673">
    <property type="term" value="F:protein histidine kinase activity"/>
    <property type="evidence" value="ECO:0007669"/>
    <property type="project" value="UniProtKB-EC"/>
</dbReference>
<evidence type="ECO:0000256" key="6">
    <source>
        <dbReference type="ARBA" id="ARBA00022777"/>
    </source>
</evidence>
<evidence type="ECO:0000313" key="11">
    <source>
        <dbReference type="EMBL" id="SNX71537.1"/>
    </source>
</evidence>
<comment type="catalytic activity">
    <reaction evidence="1">
        <text>ATP + protein L-histidine = ADP + protein N-phospho-L-histidine.</text>
        <dbReference type="EC" id="2.7.13.3"/>
    </reaction>
</comment>
<dbReference type="Pfam" id="PF02518">
    <property type="entry name" value="HATPase_c"/>
    <property type="match status" value="1"/>
</dbReference>
<evidence type="ECO:0000256" key="1">
    <source>
        <dbReference type="ARBA" id="ARBA00000085"/>
    </source>
</evidence>
<dbReference type="GO" id="GO:0005524">
    <property type="term" value="F:ATP binding"/>
    <property type="evidence" value="ECO:0007669"/>
    <property type="project" value="UniProtKB-KW"/>
</dbReference>
<feature type="domain" description="Histidine kinase/HSP90-like ATPase" evidence="9">
    <location>
        <begin position="416"/>
        <end position="510"/>
    </location>
</feature>
<evidence type="ECO:0000313" key="12">
    <source>
        <dbReference type="Proteomes" id="UP000219467"/>
    </source>
</evidence>
<dbReference type="InterPro" id="IPR003594">
    <property type="entry name" value="HATPase_dom"/>
</dbReference>
<dbReference type="InterPro" id="IPR011102">
    <property type="entry name" value="Sig_transdc_His_kinase_HWE"/>
</dbReference>
<dbReference type="InterPro" id="IPR011495">
    <property type="entry name" value="Sig_transdc_His_kin_sub2_dim/P"/>
</dbReference>
<dbReference type="Pfam" id="PF07568">
    <property type="entry name" value="HisKA_2"/>
    <property type="match status" value="1"/>
</dbReference>